<comment type="caution">
    <text evidence="1">The sequence shown here is derived from an EMBL/GenBank/DDBJ whole genome shotgun (WGS) entry which is preliminary data.</text>
</comment>
<evidence type="ECO:0008006" key="3">
    <source>
        <dbReference type="Google" id="ProtNLM"/>
    </source>
</evidence>
<dbReference type="EMBL" id="LSRX01000180">
    <property type="protein sequence ID" value="OLQ05613.1"/>
    <property type="molecule type" value="Genomic_DNA"/>
</dbReference>
<gene>
    <name evidence="1" type="ORF">AK812_SmicGene11185</name>
</gene>
<proteinExistence type="predicted"/>
<name>A0A1Q9EDW3_SYMMI</name>
<dbReference type="Proteomes" id="UP000186817">
    <property type="component" value="Unassembled WGS sequence"/>
</dbReference>
<accession>A0A1Q9EDW3</accession>
<keyword evidence="2" id="KW-1185">Reference proteome</keyword>
<protein>
    <recommendedName>
        <fullName evidence="3">Reverse transcriptase domain-containing protein</fullName>
    </recommendedName>
</protein>
<evidence type="ECO:0000313" key="2">
    <source>
        <dbReference type="Proteomes" id="UP000186817"/>
    </source>
</evidence>
<dbReference type="OrthoDB" id="446876at2759"/>
<evidence type="ECO:0000313" key="1">
    <source>
        <dbReference type="EMBL" id="OLQ05613.1"/>
    </source>
</evidence>
<sequence length="620" mass="68753">MDISEAEALSHLHLYGFYLRKQVAADRRRYLQNLADNVKLQDLRNPHAFYQAVRKAFPAARSARRSSFRPLPAVTDDQGQLVVTPQDRAERWRAFFGAQEAGFPATDQQYAGAMPGEGIEYISLAAQCFQQYHEGRRQLWALIFYDVQAAFYSVIRELIVPTSQTDEQLLRFLHDLRVPPTAVAELKQKLEAITLLPTLNASPHLTAAIQDLYRGTWFKLSQSALLTITQRGTRPGDPAADAVFGLAMAALLRNIATCTQTAGINPQVPVCADTPPWATTEGTPTWGCPAWADDFVQPVDGDDGPQLLSRVQAGTGIVAGCVSSLGMRLTFDAEKTAVLLPAWLDTRLSPIQHADQGTGYIPIHDAVTGEQHELPIVHAYKHLGGILTADASPVMDLHHRHSRAAAVIKPLKGKLFACLDQPLPLRRTLLRSLAISKFVHTGAAIMLRAAFHQRIWSQHYIQLWRALVPRVAPDQHIHAYKVLHLAQAPSPPLALAKARAALLFKLTRAGPPSLGYLLFAHWRWAPRTAWLSQLEGDYKVVAAFVPEIRGFLSSTAPVDAILESLSEEPSWWLRQVRKACRVFHDDIDRWHLQGSIWESTSPAPMALSALRAILRPSTTA</sequence>
<reference evidence="1 2" key="1">
    <citation type="submission" date="2016-02" db="EMBL/GenBank/DDBJ databases">
        <title>Genome analysis of coral dinoflagellate symbionts highlights evolutionary adaptations to a symbiotic lifestyle.</title>
        <authorList>
            <person name="Aranda M."/>
            <person name="Li Y."/>
            <person name="Liew Y.J."/>
            <person name="Baumgarten S."/>
            <person name="Simakov O."/>
            <person name="Wilson M."/>
            <person name="Piel J."/>
            <person name="Ashoor H."/>
            <person name="Bougouffa S."/>
            <person name="Bajic V.B."/>
            <person name="Ryu T."/>
            <person name="Ravasi T."/>
            <person name="Bayer T."/>
            <person name="Micklem G."/>
            <person name="Kim H."/>
            <person name="Bhak J."/>
            <person name="Lajeunesse T.C."/>
            <person name="Voolstra C.R."/>
        </authorList>
    </citation>
    <scope>NUCLEOTIDE SEQUENCE [LARGE SCALE GENOMIC DNA]</scope>
    <source>
        <strain evidence="1 2">CCMP2467</strain>
    </source>
</reference>
<organism evidence="1 2">
    <name type="scientific">Symbiodinium microadriaticum</name>
    <name type="common">Dinoflagellate</name>
    <name type="synonym">Zooxanthella microadriatica</name>
    <dbReference type="NCBI Taxonomy" id="2951"/>
    <lineage>
        <taxon>Eukaryota</taxon>
        <taxon>Sar</taxon>
        <taxon>Alveolata</taxon>
        <taxon>Dinophyceae</taxon>
        <taxon>Suessiales</taxon>
        <taxon>Symbiodiniaceae</taxon>
        <taxon>Symbiodinium</taxon>
    </lineage>
</organism>
<dbReference type="AlphaFoldDB" id="A0A1Q9EDW3"/>